<feature type="transmembrane region" description="Helical" evidence="8">
    <location>
        <begin position="391"/>
        <end position="410"/>
    </location>
</feature>
<evidence type="ECO:0000256" key="7">
    <source>
        <dbReference type="SAM" id="MobiDB-lite"/>
    </source>
</evidence>
<keyword evidence="4 8" id="KW-0812">Transmembrane</keyword>
<feature type="transmembrane region" description="Helical" evidence="8">
    <location>
        <begin position="257"/>
        <end position="279"/>
    </location>
</feature>
<name>A0AAE4CNP9_9ACTN</name>
<protein>
    <submittedName>
        <fullName evidence="10">MFS family permease</fullName>
    </submittedName>
</protein>
<dbReference type="Proteomes" id="UP001180845">
    <property type="component" value="Unassembled WGS sequence"/>
</dbReference>
<keyword evidence="2" id="KW-0813">Transport</keyword>
<feature type="transmembrane region" description="Helical" evidence="8">
    <location>
        <begin position="68"/>
        <end position="92"/>
    </location>
</feature>
<sequence length="453" mass="47077">MTSTKQTAASPDPSRQNMNSESLNTKDMRRILTSSFIGSLIEYYDFLLYATAAAIVFSQVFFTNLGPGFAAFASFGTLAAGYLARPLGGAIFGHFGDRVGRKNVLVISMVTMGAGTTAIGLLPTTAQIGVIAPVLLILLRILQGLAVGGEWGGAMLMALEHSPSKRRGFAASFANMGGPAGAALATLAVSAATLLPQDQFLAWGWRIPFLISVVLVTVGLVIRLKIAETPLFQELQNKAEAKKIPLLEVITKNPKSLLLGVIAGTSVYSLAGVVTVWAVSHAVNEGADKTGVLNAKAAAAVVMLLVVIVSARLSDRFGRRPVMLTGVISAAVCAFPILWLVELGTVWSFAIAVMLGQGLQGVIFGPFGAFTAELFPTHMRYTGASLAYQSASTLGAGFTPAIATGLVLTAGGSPTLLGAVWILAFAAAAAAILLTREGSTRDLTTMKAGSGRT</sequence>
<evidence type="ECO:0000259" key="9">
    <source>
        <dbReference type="PROSITE" id="PS50850"/>
    </source>
</evidence>
<evidence type="ECO:0000313" key="10">
    <source>
        <dbReference type="EMBL" id="MDR7304104.1"/>
    </source>
</evidence>
<evidence type="ECO:0000256" key="1">
    <source>
        <dbReference type="ARBA" id="ARBA00004651"/>
    </source>
</evidence>
<feature type="transmembrane region" description="Helical" evidence="8">
    <location>
        <begin position="416"/>
        <end position="434"/>
    </location>
</feature>
<dbReference type="AlphaFoldDB" id="A0AAE4CNP9"/>
<dbReference type="EMBL" id="JAVDXW010000001">
    <property type="protein sequence ID" value="MDR7304104.1"/>
    <property type="molecule type" value="Genomic_DNA"/>
</dbReference>
<dbReference type="PROSITE" id="PS50850">
    <property type="entry name" value="MFS"/>
    <property type="match status" value="1"/>
</dbReference>
<feature type="domain" description="Major facilitator superfamily (MFS) profile" evidence="9">
    <location>
        <begin position="31"/>
        <end position="436"/>
    </location>
</feature>
<accession>A0AAE4CNP9</accession>
<proteinExistence type="predicted"/>
<keyword evidence="5 8" id="KW-1133">Transmembrane helix</keyword>
<dbReference type="InterPro" id="IPR011701">
    <property type="entry name" value="MFS"/>
</dbReference>
<feature type="region of interest" description="Disordered" evidence="7">
    <location>
        <begin position="1"/>
        <end position="23"/>
    </location>
</feature>
<feature type="transmembrane region" description="Helical" evidence="8">
    <location>
        <begin position="104"/>
        <end position="122"/>
    </location>
</feature>
<dbReference type="GO" id="GO:0005886">
    <property type="term" value="C:plasma membrane"/>
    <property type="evidence" value="ECO:0007669"/>
    <property type="project" value="UniProtKB-SubCell"/>
</dbReference>
<gene>
    <name evidence="10" type="ORF">JOF55_004285</name>
</gene>
<dbReference type="PROSITE" id="PS00216">
    <property type="entry name" value="SUGAR_TRANSPORT_1"/>
    <property type="match status" value="1"/>
</dbReference>
<organism evidence="10 11">
    <name type="scientific">Haloactinomyces albus</name>
    <dbReference type="NCBI Taxonomy" id="1352928"/>
    <lineage>
        <taxon>Bacteria</taxon>
        <taxon>Bacillati</taxon>
        <taxon>Actinomycetota</taxon>
        <taxon>Actinomycetes</taxon>
        <taxon>Actinopolysporales</taxon>
        <taxon>Actinopolysporaceae</taxon>
        <taxon>Haloactinomyces</taxon>
    </lineage>
</organism>
<reference evidence="10" key="1">
    <citation type="submission" date="2023-07" db="EMBL/GenBank/DDBJ databases">
        <title>Sequencing the genomes of 1000 actinobacteria strains.</title>
        <authorList>
            <person name="Klenk H.-P."/>
        </authorList>
    </citation>
    <scope>NUCLEOTIDE SEQUENCE</scope>
    <source>
        <strain evidence="10">DSM 45977</strain>
    </source>
</reference>
<feature type="transmembrane region" description="Helical" evidence="8">
    <location>
        <begin position="322"/>
        <end position="341"/>
    </location>
</feature>
<comment type="caution">
    <text evidence="10">The sequence shown here is derived from an EMBL/GenBank/DDBJ whole genome shotgun (WGS) entry which is preliminary data.</text>
</comment>
<feature type="transmembrane region" description="Helical" evidence="8">
    <location>
        <begin position="128"/>
        <end position="148"/>
    </location>
</feature>
<evidence type="ECO:0000256" key="4">
    <source>
        <dbReference type="ARBA" id="ARBA00022692"/>
    </source>
</evidence>
<dbReference type="InterPro" id="IPR036259">
    <property type="entry name" value="MFS_trans_sf"/>
</dbReference>
<evidence type="ECO:0000256" key="3">
    <source>
        <dbReference type="ARBA" id="ARBA00022475"/>
    </source>
</evidence>
<dbReference type="RefSeq" id="WP_310277308.1">
    <property type="nucleotide sequence ID" value="NZ_JAVDXW010000001.1"/>
</dbReference>
<dbReference type="SUPFAM" id="SSF103473">
    <property type="entry name" value="MFS general substrate transporter"/>
    <property type="match status" value="1"/>
</dbReference>
<feature type="transmembrane region" description="Helical" evidence="8">
    <location>
        <begin position="347"/>
        <end position="370"/>
    </location>
</feature>
<evidence type="ECO:0000256" key="5">
    <source>
        <dbReference type="ARBA" id="ARBA00022989"/>
    </source>
</evidence>
<dbReference type="InterPro" id="IPR020846">
    <property type="entry name" value="MFS_dom"/>
</dbReference>
<evidence type="ECO:0000256" key="8">
    <source>
        <dbReference type="SAM" id="Phobius"/>
    </source>
</evidence>
<keyword evidence="11" id="KW-1185">Reference proteome</keyword>
<dbReference type="InterPro" id="IPR005829">
    <property type="entry name" value="Sugar_transporter_CS"/>
</dbReference>
<comment type="subcellular location">
    <subcellularLocation>
        <location evidence="1">Cell membrane</location>
        <topology evidence="1">Multi-pass membrane protein</topology>
    </subcellularLocation>
</comment>
<dbReference type="Pfam" id="PF07690">
    <property type="entry name" value="MFS_1"/>
    <property type="match status" value="1"/>
</dbReference>
<dbReference type="Gene3D" id="1.20.1250.20">
    <property type="entry name" value="MFS general substrate transporter like domains"/>
    <property type="match status" value="2"/>
</dbReference>
<feature type="transmembrane region" description="Helical" evidence="8">
    <location>
        <begin position="169"/>
        <end position="191"/>
    </location>
</feature>
<evidence type="ECO:0000256" key="6">
    <source>
        <dbReference type="ARBA" id="ARBA00023136"/>
    </source>
</evidence>
<keyword evidence="6 8" id="KW-0472">Membrane</keyword>
<evidence type="ECO:0000256" key="2">
    <source>
        <dbReference type="ARBA" id="ARBA00022448"/>
    </source>
</evidence>
<feature type="transmembrane region" description="Helical" evidence="8">
    <location>
        <begin position="291"/>
        <end position="310"/>
    </location>
</feature>
<keyword evidence="3" id="KW-1003">Cell membrane</keyword>
<dbReference type="CDD" id="cd17369">
    <property type="entry name" value="MFS_ShiA_like"/>
    <property type="match status" value="1"/>
</dbReference>
<dbReference type="PANTHER" id="PTHR43045">
    <property type="entry name" value="SHIKIMATE TRANSPORTER"/>
    <property type="match status" value="1"/>
</dbReference>
<feature type="transmembrane region" description="Helical" evidence="8">
    <location>
        <begin position="43"/>
        <end position="62"/>
    </location>
</feature>
<dbReference type="PANTHER" id="PTHR43045:SF1">
    <property type="entry name" value="SHIKIMATE TRANSPORTER"/>
    <property type="match status" value="1"/>
</dbReference>
<evidence type="ECO:0000313" key="11">
    <source>
        <dbReference type="Proteomes" id="UP001180845"/>
    </source>
</evidence>
<dbReference type="GO" id="GO:0022857">
    <property type="term" value="F:transmembrane transporter activity"/>
    <property type="evidence" value="ECO:0007669"/>
    <property type="project" value="InterPro"/>
</dbReference>
<feature type="transmembrane region" description="Helical" evidence="8">
    <location>
        <begin position="203"/>
        <end position="222"/>
    </location>
</feature>